<dbReference type="PROSITE" id="PS51762">
    <property type="entry name" value="GH16_2"/>
    <property type="match status" value="1"/>
</dbReference>
<evidence type="ECO:0000256" key="1">
    <source>
        <dbReference type="ARBA" id="ARBA00006865"/>
    </source>
</evidence>
<evidence type="ECO:0000259" key="2">
    <source>
        <dbReference type="PROSITE" id="PS51762"/>
    </source>
</evidence>
<dbReference type="InterPro" id="IPR000757">
    <property type="entry name" value="Beta-glucanase-like"/>
</dbReference>
<keyword evidence="4" id="KW-1185">Reference proteome</keyword>
<dbReference type="SUPFAM" id="SSF49899">
    <property type="entry name" value="Concanavalin A-like lectins/glucanases"/>
    <property type="match status" value="1"/>
</dbReference>
<dbReference type="EMBL" id="WKJM01000014">
    <property type="protein sequence ID" value="MRX09523.1"/>
    <property type="molecule type" value="Genomic_DNA"/>
</dbReference>
<dbReference type="GO" id="GO:0004553">
    <property type="term" value="F:hydrolase activity, hydrolyzing O-glycosyl compounds"/>
    <property type="evidence" value="ECO:0007669"/>
    <property type="project" value="InterPro"/>
</dbReference>
<dbReference type="InterPro" id="IPR013320">
    <property type="entry name" value="ConA-like_dom_sf"/>
</dbReference>
<gene>
    <name evidence="3" type="ORF">GJ697_16920</name>
</gene>
<sequence length="560" mass="59106">MTEPHDLYRRHLVKLLSSTLLLPLAGGNRASAATATFAYPGLEPAFDAAIKGLDLVEDLRFGSAAKAGGSPVAVAVKTLDDLENLFNPLEGDFNASGRHVGGAGPSTINSEVQRYATTFNDQNHVLEADGLRLQAVLNGGHFDSYLRGNIATGLASGGFSAGAEGASLPTRLADIGLTAADLASIEVGTCVVGGGPSGISVVAAKDAAAGTVTFEAVSSGIKEGYKGNWHVTFTRFAFARVAADVANGMTSAVRFKTPVASPVAPGMFALGVKCAPGYQNNPMANDRARVVSVSPDRLSVTFDRPLGLGALSPNSADGVLFIPGLTSGQIWSKRAYGPQRPNQEVQALQVEFTMPAMPPFAGAAYTKKAIEAAMAGAPGTAWGYWPAVWLYTFNPNGLARSPGEPWVELDILEIFTNFQRGQSVWTGALHNQPYTRQRALKQAGTNRARNGGTWLPTVVNRETLTPDAMNLMLAEPLTSGTRHTVGVIWTRDKVLHYVDGVPVAESNWVAPAKYPHQLGINLACGSLAGNYAGALFFPQQDSQASSQFLKIHSIKSWELG</sequence>
<evidence type="ECO:0000313" key="3">
    <source>
        <dbReference type="EMBL" id="MRX09523.1"/>
    </source>
</evidence>
<dbReference type="PROSITE" id="PS51318">
    <property type="entry name" value="TAT"/>
    <property type="match status" value="1"/>
</dbReference>
<organism evidence="3 4">
    <name type="scientific">Duganella alba</name>
    <dbReference type="NCBI Taxonomy" id="2666081"/>
    <lineage>
        <taxon>Bacteria</taxon>
        <taxon>Pseudomonadati</taxon>
        <taxon>Pseudomonadota</taxon>
        <taxon>Betaproteobacteria</taxon>
        <taxon>Burkholderiales</taxon>
        <taxon>Oxalobacteraceae</taxon>
        <taxon>Telluria group</taxon>
        <taxon>Duganella</taxon>
    </lineage>
</organism>
<dbReference type="Proteomes" id="UP000481037">
    <property type="component" value="Unassembled WGS sequence"/>
</dbReference>
<reference evidence="3 4" key="1">
    <citation type="submission" date="2019-11" db="EMBL/GenBank/DDBJ databases">
        <title>Novel species isolated from a subtropical stream in China.</title>
        <authorList>
            <person name="Lu H."/>
        </authorList>
    </citation>
    <scope>NUCLEOTIDE SEQUENCE [LARGE SCALE GENOMIC DNA]</scope>
    <source>
        <strain evidence="3 4">FT25W</strain>
    </source>
</reference>
<dbReference type="RefSeq" id="WP_154367410.1">
    <property type="nucleotide sequence ID" value="NZ_WKJM01000014.1"/>
</dbReference>
<name>A0A6L5QI78_9BURK</name>
<dbReference type="Gene3D" id="2.60.120.200">
    <property type="match status" value="1"/>
</dbReference>
<dbReference type="InterPro" id="IPR006311">
    <property type="entry name" value="TAT_signal"/>
</dbReference>
<protein>
    <recommendedName>
        <fullName evidence="2">GH16 domain-containing protein</fullName>
    </recommendedName>
</protein>
<dbReference type="GO" id="GO:0005975">
    <property type="term" value="P:carbohydrate metabolic process"/>
    <property type="evidence" value="ECO:0007669"/>
    <property type="project" value="InterPro"/>
</dbReference>
<comment type="caution">
    <text evidence="3">The sequence shown here is derived from an EMBL/GenBank/DDBJ whole genome shotgun (WGS) entry which is preliminary data.</text>
</comment>
<dbReference type="AlphaFoldDB" id="A0A6L5QI78"/>
<comment type="similarity">
    <text evidence="1">Belongs to the glycosyl hydrolase 16 family.</text>
</comment>
<feature type="domain" description="GH16" evidence="2">
    <location>
        <begin position="276"/>
        <end position="560"/>
    </location>
</feature>
<accession>A0A6L5QI78</accession>
<proteinExistence type="inferred from homology"/>
<evidence type="ECO:0000313" key="4">
    <source>
        <dbReference type="Proteomes" id="UP000481037"/>
    </source>
</evidence>